<keyword evidence="2" id="KW-1185">Reference proteome</keyword>
<name>A0ABV7SR94_9SPHN</name>
<dbReference type="Proteomes" id="UP001595713">
    <property type="component" value="Unassembled WGS sequence"/>
</dbReference>
<sequence>MASIVAFGEGMIEIGGDTLNIAVALARLEHAPAYLTAAAAAVFANRVTAVTIGHAGAIPPRTAIAALAGTA</sequence>
<comment type="caution">
    <text evidence="1">The sequence shown here is derived from an EMBL/GenBank/DDBJ whole genome shotgun (WGS) entry which is preliminary data.</text>
</comment>
<dbReference type="RefSeq" id="WP_261295566.1">
    <property type="nucleotide sequence ID" value="NZ_JANQBK010000017.1"/>
</dbReference>
<proteinExistence type="predicted"/>
<reference evidence="2" key="1">
    <citation type="journal article" date="2019" name="Int. J. Syst. Evol. Microbiol.">
        <title>The Global Catalogue of Microorganisms (GCM) 10K type strain sequencing project: providing services to taxonomists for standard genome sequencing and annotation.</title>
        <authorList>
            <consortium name="The Broad Institute Genomics Platform"/>
            <consortium name="The Broad Institute Genome Sequencing Center for Infectious Disease"/>
            <person name="Wu L."/>
            <person name="Ma J."/>
        </authorList>
    </citation>
    <scope>NUCLEOTIDE SEQUENCE [LARGE SCALE GENOMIC DNA]</scope>
    <source>
        <strain evidence="2">KCTC 42739</strain>
    </source>
</reference>
<evidence type="ECO:0000313" key="2">
    <source>
        <dbReference type="Proteomes" id="UP001595713"/>
    </source>
</evidence>
<dbReference type="EMBL" id="JBHRXP010000002">
    <property type="protein sequence ID" value="MFC3579468.1"/>
    <property type="molecule type" value="Genomic_DNA"/>
</dbReference>
<organism evidence="1 2">
    <name type="scientific">Sphingomonas hylomeconis</name>
    <dbReference type="NCBI Taxonomy" id="1395958"/>
    <lineage>
        <taxon>Bacteria</taxon>
        <taxon>Pseudomonadati</taxon>
        <taxon>Pseudomonadota</taxon>
        <taxon>Alphaproteobacteria</taxon>
        <taxon>Sphingomonadales</taxon>
        <taxon>Sphingomonadaceae</taxon>
        <taxon>Sphingomonas</taxon>
    </lineage>
</organism>
<gene>
    <name evidence="1" type="ORF">ACFONA_04760</name>
</gene>
<accession>A0ABV7SR94</accession>
<protein>
    <recommendedName>
        <fullName evidence="3">Carbohydrate kinase PfkB domain-containing protein</fullName>
    </recommendedName>
</protein>
<evidence type="ECO:0008006" key="3">
    <source>
        <dbReference type="Google" id="ProtNLM"/>
    </source>
</evidence>
<evidence type="ECO:0000313" key="1">
    <source>
        <dbReference type="EMBL" id="MFC3579468.1"/>
    </source>
</evidence>